<evidence type="ECO:0000313" key="5">
    <source>
        <dbReference type="EMBL" id="ODQ60664.1"/>
    </source>
</evidence>
<dbReference type="Proteomes" id="UP000094112">
    <property type="component" value="Unassembled WGS sequence"/>
</dbReference>
<dbReference type="InterPro" id="IPR050600">
    <property type="entry name" value="SETD3_SETD6_MTase"/>
</dbReference>
<dbReference type="InterPro" id="IPR046341">
    <property type="entry name" value="SET_dom_sf"/>
</dbReference>
<dbReference type="GO" id="GO:0016279">
    <property type="term" value="F:protein-lysine N-methyltransferase activity"/>
    <property type="evidence" value="ECO:0007669"/>
    <property type="project" value="EnsemblFungi"/>
</dbReference>
<feature type="domain" description="SET" evidence="4">
    <location>
        <begin position="30"/>
        <end position="282"/>
    </location>
</feature>
<dbReference type="InterPro" id="IPR016852">
    <property type="entry name" value="SET_MeTrfase"/>
</dbReference>
<dbReference type="Pfam" id="PF00856">
    <property type="entry name" value="SET"/>
    <property type="match status" value="1"/>
</dbReference>
<gene>
    <name evidence="5" type="ORF">WICANDRAFT_77342</name>
</gene>
<dbReference type="AlphaFoldDB" id="A0A1E3P5Y8"/>
<evidence type="ECO:0000256" key="1">
    <source>
        <dbReference type="ARBA" id="ARBA00022603"/>
    </source>
</evidence>
<dbReference type="PROSITE" id="PS50280">
    <property type="entry name" value="SET"/>
    <property type="match status" value="1"/>
</dbReference>
<dbReference type="PANTHER" id="PTHR13271:SF47">
    <property type="entry name" value="ACTIN-HISTIDINE N-METHYLTRANSFERASE"/>
    <property type="match status" value="1"/>
</dbReference>
<dbReference type="SUPFAM" id="SSF82199">
    <property type="entry name" value="SET domain"/>
    <property type="match status" value="1"/>
</dbReference>
<keyword evidence="6" id="KW-1185">Reference proteome</keyword>
<dbReference type="EMBL" id="KV454209">
    <property type="protein sequence ID" value="ODQ60664.1"/>
    <property type="molecule type" value="Genomic_DNA"/>
</dbReference>
<protein>
    <recommendedName>
        <fullName evidence="4">SET domain-containing protein</fullName>
    </recommendedName>
</protein>
<dbReference type="GO" id="GO:0032259">
    <property type="term" value="P:methylation"/>
    <property type="evidence" value="ECO:0007669"/>
    <property type="project" value="UniProtKB-KW"/>
</dbReference>
<dbReference type="STRING" id="683960.A0A1E3P5Y8"/>
<evidence type="ECO:0000259" key="4">
    <source>
        <dbReference type="PROSITE" id="PS50280"/>
    </source>
</evidence>
<organism evidence="5 6">
    <name type="scientific">Wickerhamomyces anomalus (strain ATCC 58044 / CBS 1984 / NCYC 433 / NRRL Y-366-8)</name>
    <name type="common">Yeast</name>
    <name type="synonym">Hansenula anomala</name>
    <dbReference type="NCBI Taxonomy" id="683960"/>
    <lineage>
        <taxon>Eukaryota</taxon>
        <taxon>Fungi</taxon>
        <taxon>Dikarya</taxon>
        <taxon>Ascomycota</taxon>
        <taxon>Saccharomycotina</taxon>
        <taxon>Saccharomycetes</taxon>
        <taxon>Phaffomycetales</taxon>
        <taxon>Wickerhamomycetaceae</taxon>
        <taxon>Wickerhamomyces</taxon>
    </lineage>
</organism>
<dbReference type="GeneID" id="30201786"/>
<sequence length="431" mass="50569">MTVNTLSNEQRVENLLQWLLNEHTKSVISDKINVQESKESGRGLYAKEDINAHTPIIKIDHSYLLNFTTIVAHISSWNPSSSLPDTYKHIKLPPKGKEDEVTDLYKKLTLNDLTRLSSFQIMAMFLVLEKSRGSDSWWEPFINMLPLMDDFLRSPFIWKVQGKDDLFKQLPRSTRNHATRMATKFSNDYETVLKLLKDQNAPESMLPYDDFLLYWMCINSRCLYMEMPQKKTTDDNFTMAPYVDFINHSSTDQCVLKIDRSGFNVITSNLYKQGEELFLSYGPHSNEFLLCEYGFYLPRNEWNDLDISDEIIDTLNPDQIDYLKEHHYFGDYTLNHENVSFRTDVALAVYQEKQNLHSNKRLNALLNGVSDGSYYKRRSNQLLIRILQKLKSKYENFLPLEFNDDDDMKVVGVLHRERVDLIDLYLEKLTQ</sequence>
<dbReference type="InterPro" id="IPR044429">
    <property type="entry name" value="SETD4_SET"/>
</dbReference>
<accession>A0A1E3P5Y8</accession>
<dbReference type="InterPro" id="IPR001214">
    <property type="entry name" value="SET_dom"/>
</dbReference>
<name>A0A1E3P5Y8_WICAA</name>
<dbReference type="Gene3D" id="3.90.1410.10">
    <property type="entry name" value="set domain protein methyltransferase, domain 1"/>
    <property type="match status" value="1"/>
</dbReference>
<dbReference type="PANTHER" id="PTHR13271">
    <property type="entry name" value="UNCHARACTERIZED PUTATIVE METHYLTRANSFERASE"/>
    <property type="match status" value="1"/>
</dbReference>
<evidence type="ECO:0000256" key="3">
    <source>
        <dbReference type="ARBA" id="ARBA00022691"/>
    </source>
</evidence>
<dbReference type="RefSeq" id="XP_019039871.1">
    <property type="nucleotide sequence ID" value="XM_019184540.1"/>
</dbReference>
<dbReference type="SMART" id="SM00317">
    <property type="entry name" value="SET"/>
    <property type="match status" value="1"/>
</dbReference>
<keyword evidence="1" id="KW-0489">Methyltransferase</keyword>
<dbReference type="CDD" id="cd19177">
    <property type="entry name" value="SET_SETD4"/>
    <property type="match status" value="1"/>
</dbReference>
<dbReference type="PIRSF" id="PIRSF027158">
    <property type="entry name" value="Lys_MTase_YDR198C_prd"/>
    <property type="match status" value="1"/>
</dbReference>
<proteinExistence type="predicted"/>
<dbReference type="OrthoDB" id="341421at2759"/>
<evidence type="ECO:0000256" key="2">
    <source>
        <dbReference type="ARBA" id="ARBA00022679"/>
    </source>
</evidence>
<evidence type="ECO:0000313" key="6">
    <source>
        <dbReference type="Proteomes" id="UP000094112"/>
    </source>
</evidence>
<keyword evidence="3" id="KW-0949">S-adenosyl-L-methionine</keyword>
<reference evidence="5 6" key="1">
    <citation type="journal article" date="2016" name="Proc. Natl. Acad. Sci. U.S.A.">
        <title>Comparative genomics of biotechnologically important yeasts.</title>
        <authorList>
            <person name="Riley R."/>
            <person name="Haridas S."/>
            <person name="Wolfe K.H."/>
            <person name="Lopes M.R."/>
            <person name="Hittinger C.T."/>
            <person name="Goeker M."/>
            <person name="Salamov A.A."/>
            <person name="Wisecaver J.H."/>
            <person name="Long T.M."/>
            <person name="Calvey C.H."/>
            <person name="Aerts A.L."/>
            <person name="Barry K.W."/>
            <person name="Choi C."/>
            <person name="Clum A."/>
            <person name="Coughlan A.Y."/>
            <person name="Deshpande S."/>
            <person name="Douglass A.P."/>
            <person name="Hanson S.J."/>
            <person name="Klenk H.-P."/>
            <person name="LaButti K.M."/>
            <person name="Lapidus A."/>
            <person name="Lindquist E.A."/>
            <person name="Lipzen A.M."/>
            <person name="Meier-Kolthoff J.P."/>
            <person name="Ohm R.A."/>
            <person name="Otillar R.P."/>
            <person name="Pangilinan J.L."/>
            <person name="Peng Y."/>
            <person name="Rokas A."/>
            <person name="Rosa C.A."/>
            <person name="Scheuner C."/>
            <person name="Sibirny A.A."/>
            <person name="Slot J.C."/>
            <person name="Stielow J.B."/>
            <person name="Sun H."/>
            <person name="Kurtzman C.P."/>
            <person name="Blackwell M."/>
            <person name="Grigoriev I.V."/>
            <person name="Jeffries T.W."/>
        </authorList>
    </citation>
    <scope>NUCLEOTIDE SEQUENCE [LARGE SCALE GENOMIC DNA]</scope>
    <source>
        <strain evidence="6">ATCC 58044 / CBS 1984 / NCYC 433 / NRRL Y-366-8</strain>
    </source>
</reference>
<keyword evidence="2" id="KW-0808">Transferase</keyword>